<evidence type="ECO:0000313" key="2">
    <source>
        <dbReference type="EMBL" id="VDP38399.1"/>
    </source>
</evidence>
<evidence type="ECO:0000256" key="1">
    <source>
        <dbReference type="SAM" id="Phobius"/>
    </source>
</evidence>
<evidence type="ECO:0000313" key="4">
    <source>
        <dbReference type="WBParaSite" id="SCUD_0001009501-mRNA-1"/>
    </source>
</evidence>
<keyword evidence="1" id="KW-0812">Transmembrane</keyword>
<keyword evidence="1" id="KW-1133">Transmembrane helix</keyword>
<dbReference type="WBParaSite" id="SCUD_0001009501-mRNA-1">
    <property type="protein sequence ID" value="SCUD_0001009501-mRNA-1"/>
    <property type="gene ID" value="SCUD_0001009501"/>
</dbReference>
<reference evidence="2 3" key="2">
    <citation type="submission" date="2018-11" db="EMBL/GenBank/DDBJ databases">
        <authorList>
            <consortium name="Pathogen Informatics"/>
        </authorList>
    </citation>
    <scope>NUCLEOTIDE SEQUENCE [LARGE SCALE GENOMIC DNA]</scope>
    <source>
        <strain evidence="2">Dakar</strain>
        <strain evidence="3">Dakar, Senegal</strain>
    </source>
</reference>
<protein>
    <submittedName>
        <fullName evidence="4">Ovule protein</fullName>
    </submittedName>
</protein>
<proteinExistence type="predicted"/>
<accession>A0A183K524</accession>
<keyword evidence="1" id="KW-0472">Membrane</keyword>
<reference evidence="4" key="1">
    <citation type="submission" date="2016-06" db="UniProtKB">
        <authorList>
            <consortium name="WormBaseParasite"/>
        </authorList>
    </citation>
    <scope>IDENTIFICATION</scope>
</reference>
<evidence type="ECO:0000313" key="3">
    <source>
        <dbReference type="Proteomes" id="UP000279833"/>
    </source>
</evidence>
<keyword evidence="3" id="KW-1185">Reference proteome</keyword>
<dbReference type="STRING" id="6186.A0A183K524"/>
<name>A0A183K524_9TREM</name>
<dbReference type="Proteomes" id="UP000279833">
    <property type="component" value="Unassembled WGS sequence"/>
</dbReference>
<sequence>MGSLNLCRCKIFALMFEDYFHLFYRSLKCVRNNIHTHLMIAILLRASSWICLALINTTMLVSLETKRNSFNFHMFSMFLQ</sequence>
<feature type="transmembrane region" description="Helical" evidence="1">
    <location>
        <begin position="38"/>
        <end position="63"/>
    </location>
</feature>
<gene>
    <name evidence="2" type="ORF">SCUD_LOCUS10095</name>
</gene>
<dbReference type="EMBL" id="UZAK01033579">
    <property type="protein sequence ID" value="VDP38399.1"/>
    <property type="molecule type" value="Genomic_DNA"/>
</dbReference>
<organism evidence="4">
    <name type="scientific">Schistosoma curassoni</name>
    <dbReference type="NCBI Taxonomy" id="6186"/>
    <lineage>
        <taxon>Eukaryota</taxon>
        <taxon>Metazoa</taxon>
        <taxon>Spiralia</taxon>
        <taxon>Lophotrochozoa</taxon>
        <taxon>Platyhelminthes</taxon>
        <taxon>Trematoda</taxon>
        <taxon>Digenea</taxon>
        <taxon>Strigeidida</taxon>
        <taxon>Schistosomatoidea</taxon>
        <taxon>Schistosomatidae</taxon>
        <taxon>Schistosoma</taxon>
    </lineage>
</organism>
<dbReference type="AlphaFoldDB" id="A0A183K524"/>